<comment type="caution">
    <text evidence="7">The sequence shown here is derived from an EMBL/GenBank/DDBJ whole genome shotgun (WGS) entry which is preliminary data.</text>
</comment>
<name>A0A4Z0BZW8_9BURK</name>
<keyword evidence="8" id="KW-1185">Reference proteome</keyword>
<evidence type="ECO:0000256" key="1">
    <source>
        <dbReference type="ARBA" id="ARBA00004141"/>
    </source>
</evidence>
<feature type="transmembrane region" description="Helical" evidence="5">
    <location>
        <begin position="7"/>
        <end position="30"/>
    </location>
</feature>
<evidence type="ECO:0000313" key="8">
    <source>
        <dbReference type="Proteomes" id="UP000297839"/>
    </source>
</evidence>
<feature type="domain" description="EamA" evidence="6">
    <location>
        <begin position="145"/>
        <end position="282"/>
    </location>
</feature>
<feature type="transmembrane region" description="Helical" evidence="5">
    <location>
        <begin position="267"/>
        <end position="288"/>
    </location>
</feature>
<keyword evidence="3 5" id="KW-1133">Transmembrane helix</keyword>
<dbReference type="PANTHER" id="PTHR32322">
    <property type="entry name" value="INNER MEMBRANE TRANSPORTER"/>
    <property type="match status" value="1"/>
</dbReference>
<dbReference type="Pfam" id="PF00892">
    <property type="entry name" value="EamA"/>
    <property type="match status" value="2"/>
</dbReference>
<feature type="transmembrane region" description="Helical" evidence="5">
    <location>
        <begin position="89"/>
        <end position="111"/>
    </location>
</feature>
<feature type="transmembrane region" description="Helical" evidence="5">
    <location>
        <begin position="244"/>
        <end position="261"/>
    </location>
</feature>
<dbReference type="InterPro" id="IPR050638">
    <property type="entry name" value="AA-Vitamin_Transporters"/>
</dbReference>
<evidence type="ECO:0000256" key="4">
    <source>
        <dbReference type="ARBA" id="ARBA00023136"/>
    </source>
</evidence>
<dbReference type="InterPro" id="IPR000620">
    <property type="entry name" value="EamA_dom"/>
</dbReference>
<comment type="subcellular location">
    <subcellularLocation>
        <location evidence="1">Membrane</location>
        <topology evidence="1">Multi-pass membrane protein</topology>
    </subcellularLocation>
</comment>
<feature type="transmembrane region" description="Helical" evidence="5">
    <location>
        <begin position="174"/>
        <end position="193"/>
    </location>
</feature>
<dbReference type="SUPFAM" id="SSF103481">
    <property type="entry name" value="Multidrug resistance efflux transporter EmrE"/>
    <property type="match status" value="2"/>
</dbReference>
<sequence length="298" mass="31711">MSRISPAHLLLALAVVVVWGTNFVVIKAALHELPPLLFATLRFLFALLPAMFFLPRPRVPLANLAGYGLLIGAGQFGLLYIAIDRRISPGLASLVVQTQVFFTIGLAMWLAGERLRGFQALAVLVAAAGLGVVGWHTDTTTTVAGLGLVLCAAASWAAGNILSKRAGNINMVAYVVWSSAFSVPVLFVLSLAFDGWDRIAHSVQQASWGTWAAVAWQSWANSLFGYAAWNWLLSRYTAATVTPLALLIPVFGMGASALWLGEPLPGWKLLAAALVIGGLAINILWPTLRAGRVAAART</sequence>
<keyword evidence="2 5" id="KW-0812">Transmembrane</keyword>
<dbReference type="PANTHER" id="PTHR32322:SF9">
    <property type="entry name" value="AMINO-ACID METABOLITE EFFLUX PUMP-RELATED"/>
    <property type="match status" value="1"/>
</dbReference>
<feature type="transmembrane region" description="Helical" evidence="5">
    <location>
        <begin position="118"/>
        <end position="137"/>
    </location>
</feature>
<dbReference type="Proteomes" id="UP000297839">
    <property type="component" value="Unassembled WGS sequence"/>
</dbReference>
<organism evidence="7 8">
    <name type="scientific">Ramlibacter humi</name>
    <dbReference type="NCBI Taxonomy" id="2530451"/>
    <lineage>
        <taxon>Bacteria</taxon>
        <taxon>Pseudomonadati</taxon>
        <taxon>Pseudomonadota</taxon>
        <taxon>Betaproteobacteria</taxon>
        <taxon>Burkholderiales</taxon>
        <taxon>Comamonadaceae</taxon>
        <taxon>Ramlibacter</taxon>
    </lineage>
</organism>
<dbReference type="InterPro" id="IPR037185">
    <property type="entry name" value="EmrE-like"/>
</dbReference>
<reference evidence="7 8" key="1">
    <citation type="submission" date="2019-03" db="EMBL/GenBank/DDBJ databases">
        <title>Ramlibacter sp. 18x22-1, whole genome shotgun sequence.</title>
        <authorList>
            <person name="Zhang X."/>
            <person name="Feng G."/>
            <person name="Zhu H."/>
        </authorList>
    </citation>
    <scope>NUCLEOTIDE SEQUENCE [LARGE SCALE GENOMIC DNA]</scope>
    <source>
        <strain evidence="7 8">18x22-1</strain>
    </source>
</reference>
<protein>
    <submittedName>
        <fullName evidence="7">EamA family transporter</fullName>
    </submittedName>
</protein>
<evidence type="ECO:0000256" key="3">
    <source>
        <dbReference type="ARBA" id="ARBA00022989"/>
    </source>
</evidence>
<dbReference type="EMBL" id="SMLK01000002">
    <property type="protein sequence ID" value="TFZ03535.1"/>
    <property type="molecule type" value="Genomic_DNA"/>
</dbReference>
<feature type="transmembrane region" description="Helical" evidence="5">
    <location>
        <begin position="61"/>
        <end position="83"/>
    </location>
</feature>
<evidence type="ECO:0000313" key="7">
    <source>
        <dbReference type="EMBL" id="TFZ03535.1"/>
    </source>
</evidence>
<feature type="domain" description="EamA" evidence="6">
    <location>
        <begin position="9"/>
        <end position="133"/>
    </location>
</feature>
<proteinExistence type="predicted"/>
<keyword evidence="4 5" id="KW-0472">Membrane</keyword>
<dbReference type="AlphaFoldDB" id="A0A4Z0BZW8"/>
<evidence type="ECO:0000256" key="2">
    <source>
        <dbReference type="ARBA" id="ARBA00022692"/>
    </source>
</evidence>
<feature type="transmembrane region" description="Helical" evidence="5">
    <location>
        <begin position="213"/>
        <end position="232"/>
    </location>
</feature>
<evidence type="ECO:0000259" key="6">
    <source>
        <dbReference type="Pfam" id="PF00892"/>
    </source>
</evidence>
<evidence type="ECO:0000256" key="5">
    <source>
        <dbReference type="SAM" id="Phobius"/>
    </source>
</evidence>
<feature type="transmembrane region" description="Helical" evidence="5">
    <location>
        <begin position="143"/>
        <end position="162"/>
    </location>
</feature>
<dbReference type="OrthoDB" id="7158585at2"/>
<dbReference type="GO" id="GO:0016020">
    <property type="term" value="C:membrane"/>
    <property type="evidence" value="ECO:0007669"/>
    <property type="project" value="UniProtKB-SubCell"/>
</dbReference>
<gene>
    <name evidence="7" type="ORF">EZ216_07635</name>
</gene>
<feature type="transmembrane region" description="Helical" evidence="5">
    <location>
        <begin position="36"/>
        <end position="54"/>
    </location>
</feature>
<accession>A0A4Z0BZW8</accession>